<dbReference type="VEuPathDB" id="FungiDB:EYZ11_010838"/>
<evidence type="ECO:0000313" key="2">
    <source>
        <dbReference type="Proteomes" id="UP000308092"/>
    </source>
</evidence>
<evidence type="ECO:0000313" key="1">
    <source>
        <dbReference type="EMBL" id="THC89706.1"/>
    </source>
</evidence>
<reference evidence="1 2" key="1">
    <citation type="submission" date="2019-03" db="EMBL/GenBank/DDBJ databases">
        <title>The genome sequence of a newly discovered highly antifungal drug resistant Aspergillus species, Aspergillus tanneri NIH 1004.</title>
        <authorList>
            <person name="Mounaud S."/>
            <person name="Singh I."/>
            <person name="Joardar V."/>
            <person name="Pakala S."/>
            <person name="Pakala S."/>
            <person name="Venepally P."/>
            <person name="Hoover J."/>
            <person name="Nierman W."/>
            <person name="Chung J."/>
            <person name="Losada L."/>
        </authorList>
    </citation>
    <scope>NUCLEOTIDE SEQUENCE [LARGE SCALE GENOMIC DNA]</scope>
    <source>
        <strain evidence="1 2">NIH1004</strain>
    </source>
</reference>
<gene>
    <name evidence="1" type="ORF">EYZ11_010838</name>
</gene>
<sequence>MDTTRDKQPSALPCKLLQAILNEERLFGLVSTDRDEL</sequence>
<comment type="caution">
    <text evidence="1">The sequence shown here is derived from an EMBL/GenBank/DDBJ whole genome shotgun (WGS) entry which is preliminary data.</text>
</comment>
<organism evidence="1 2">
    <name type="scientific">Aspergillus tanneri</name>
    <dbReference type="NCBI Taxonomy" id="1220188"/>
    <lineage>
        <taxon>Eukaryota</taxon>
        <taxon>Fungi</taxon>
        <taxon>Dikarya</taxon>
        <taxon>Ascomycota</taxon>
        <taxon>Pezizomycotina</taxon>
        <taxon>Eurotiomycetes</taxon>
        <taxon>Eurotiomycetidae</taxon>
        <taxon>Eurotiales</taxon>
        <taxon>Aspergillaceae</taxon>
        <taxon>Aspergillus</taxon>
        <taxon>Aspergillus subgen. Circumdati</taxon>
    </lineage>
</organism>
<keyword evidence="2" id="KW-1185">Reference proteome</keyword>
<name>A0A4S3J4B1_9EURO</name>
<dbReference type="Proteomes" id="UP000308092">
    <property type="component" value="Unassembled WGS sequence"/>
</dbReference>
<accession>A0A4S3J4B1</accession>
<proteinExistence type="predicted"/>
<dbReference type="EMBL" id="SOSA01000616">
    <property type="protein sequence ID" value="THC89706.1"/>
    <property type="molecule type" value="Genomic_DNA"/>
</dbReference>
<protein>
    <submittedName>
        <fullName evidence="1">Uncharacterized protein</fullName>
    </submittedName>
</protein>
<dbReference type="AlphaFoldDB" id="A0A4S3J4B1"/>